<evidence type="ECO:0000256" key="1">
    <source>
        <dbReference type="SAM" id="MobiDB-lite"/>
    </source>
</evidence>
<dbReference type="EMBL" id="JAHEWX010000002">
    <property type="protein sequence ID" value="MBT1540631.1"/>
    <property type="molecule type" value="Genomic_DNA"/>
</dbReference>
<reference evidence="2" key="1">
    <citation type="submission" date="2021-05" db="EMBL/GenBank/DDBJ databases">
        <title>Whole genome sequence of Curtobacterium flaccumfaciens pv. flaccumfaciens strain CFBP 3417.</title>
        <authorList>
            <person name="Osdaghi E."/>
            <person name="Taghouti G."/>
            <person name="Portier P."/>
            <person name="Fazliarab A."/>
            <person name="Taghavi S.M."/>
            <person name="Briand M."/>
            <person name="Le-Saux M."/>
            <person name="Jacques M.-A."/>
        </authorList>
    </citation>
    <scope>NUCLEOTIDE SEQUENCE</scope>
    <source>
        <strain evidence="2">CFBP 3417</strain>
    </source>
</reference>
<comment type="caution">
    <text evidence="2">The sequence shown here is derived from an EMBL/GenBank/DDBJ whole genome shotgun (WGS) entry which is preliminary data.</text>
</comment>
<dbReference type="AlphaFoldDB" id="A0A9Q2W311"/>
<organism evidence="2 3">
    <name type="scientific">Curtobacterium flaccumfaciens pv. flaccumfaciens</name>
    <dbReference type="NCBI Taxonomy" id="138532"/>
    <lineage>
        <taxon>Bacteria</taxon>
        <taxon>Bacillati</taxon>
        <taxon>Actinomycetota</taxon>
        <taxon>Actinomycetes</taxon>
        <taxon>Micrococcales</taxon>
        <taxon>Microbacteriaceae</taxon>
        <taxon>Curtobacterium</taxon>
    </lineage>
</organism>
<accession>A0A9Q2W311</accession>
<feature type="compositionally biased region" description="Basic and acidic residues" evidence="1">
    <location>
        <begin position="95"/>
        <end position="113"/>
    </location>
</feature>
<protein>
    <submittedName>
        <fullName evidence="2">Uncharacterized protein</fullName>
    </submittedName>
</protein>
<dbReference type="Proteomes" id="UP000709437">
    <property type="component" value="Unassembled WGS sequence"/>
</dbReference>
<proteinExistence type="predicted"/>
<evidence type="ECO:0000313" key="3">
    <source>
        <dbReference type="Proteomes" id="UP000709437"/>
    </source>
</evidence>
<dbReference type="RefSeq" id="WP_214562113.1">
    <property type="nucleotide sequence ID" value="NZ_JAHEWX010000002.1"/>
</dbReference>
<gene>
    <name evidence="2" type="ORF">KK103_02570</name>
</gene>
<sequence>MNTLDCIGVGPAVTIRSSSGATLRFEDEFAPADSDGEHAFIEPDGRPLLLEVLALHTEVVADRNVSGARITTRFVPRALLGGWPNRRGPSWHSSEPGRARVDIDVLPDGEARYRHGPSSAGVRR</sequence>
<evidence type="ECO:0000313" key="2">
    <source>
        <dbReference type="EMBL" id="MBT1540631.1"/>
    </source>
</evidence>
<name>A0A9Q2W311_9MICO</name>
<feature type="region of interest" description="Disordered" evidence="1">
    <location>
        <begin position="85"/>
        <end position="124"/>
    </location>
</feature>